<evidence type="ECO:0000256" key="9">
    <source>
        <dbReference type="ARBA" id="ARBA00022777"/>
    </source>
</evidence>
<sequence length="453" mass="49067">MSRPTVRSLGRRLSWWLALQTLIGLGTVCAAVYAVAAMSLSNRQAESLTQKQALIRHVLAEAEADRDLGELKHRLDDFLLGHEDLTLTLQAGADVPLYRSSTVESALAKRVSTFEVPFAWQGARSIRATLTLDARSDAQLLQRLAITLVGAAAVGAALVSFGGFRLVRRGLAPVRDLVEQTRHLAADSLRQRLDGSRQPEELQPLVEQFNALLQRLNQAYEQLEGFNADVAHELCTPLTTLISATELALRKTRGVEEMREVLGSNLEELRRLAGIVHDMLFLSHADRGATARREPTASLASLAATVVEYHEAAFEEASLKVEIVGDAACEVDVALVRRALSNLVGNATRYATPASAVRIEISEIGAGQMRIAVVNQGQAIASEQIPRLFDRFYRGDSARRDADAHHGLGLAIVAAIARMHGGRPVAQSEGGITSIGMTLVAERCTPTTRPCTP</sequence>
<reference evidence="17 18" key="1">
    <citation type="journal article" date="2007" name="J. Bacteriol.">
        <title>Whole-genome analysis of the methyl tert-butyl ether-degrading beta-proteobacterium Methylibium petroleiphilum PM1.</title>
        <authorList>
            <person name="Kane S.R."/>
            <person name="Chakicherla A.Y."/>
            <person name="Chain P.S.G."/>
            <person name="Schmidt R."/>
            <person name="Shin M.W."/>
            <person name="Legler T.C."/>
            <person name="Scow K.M."/>
            <person name="Larimer F.W."/>
            <person name="Lucas S.M."/>
            <person name="Richardson P.M."/>
            <person name="Hristova K.R."/>
        </authorList>
    </citation>
    <scope>NUCLEOTIDE SEQUENCE [LARGE SCALE GENOMIC DNA]</scope>
    <source>
        <strain evidence="18">ATCC BAA-1232 / LMG 22953 / PM1</strain>
    </source>
</reference>
<keyword evidence="3 14" id="KW-1003">Cell membrane</keyword>
<dbReference type="SMART" id="SM00388">
    <property type="entry name" value="HisKA"/>
    <property type="match status" value="1"/>
</dbReference>
<evidence type="ECO:0000259" key="16">
    <source>
        <dbReference type="PROSITE" id="PS50885"/>
    </source>
</evidence>
<dbReference type="HOGENOM" id="CLU_000445_89_6_4"/>
<protein>
    <recommendedName>
        <fullName evidence="14">Sensor protein</fullName>
        <ecNumber evidence="14">2.7.13.3</ecNumber>
    </recommendedName>
</protein>
<dbReference type="Gene3D" id="6.10.340.10">
    <property type="match status" value="1"/>
</dbReference>
<keyword evidence="11 14" id="KW-1133">Transmembrane helix</keyword>
<feature type="transmembrane region" description="Helical" evidence="14">
    <location>
        <begin position="144"/>
        <end position="167"/>
    </location>
</feature>
<dbReference type="InterPro" id="IPR004358">
    <property type="entry name" value="Sig_transdc_His_kin-like_C"/>
</dbReference>
<dbReference type="Pfam" id="PF00512">
    <property type="entry name" value="HisKA"/>
    <property type="match status" value="1"/>
</dbReference>
<dbReference type="PANTHER" id="PTHR45436">
    <property type="entry name" value="SENSOR HISTIDINE KINASE YKOH"/>
    <property type="match status" value="1"/>
</dbReference>
<comment type="catalytic activity">
    <reaction evidence="1 14">
        <text>ATP + protein L-histidine = ADP + protein N-phospho-L-histidine.</text>
        <dbReference type="EC" id="2.7.13.3"/>
    </reaction>
</comment>
<dbReference type="InterPro" id="IPR005467">
    <property type="entry name" value="His_kinase_dom"/>
</dbReference>
<dbReference type="InterPro" id="IPR006290">
    <property type="entry name" value="CztS_silS_copS"/>
</dbReference>
<evidence type="ECO:0000313" key="17">
    <source>
        <dbReference type="EMBL" id="ABM94592.1"/>
    </source>
</evidence>
<dbReference type="Gene3D" id="3.30.565.10">
    <property type="entry name" value="Histidine kinase-like ATPase, C-terminal domain"/>
    <property type="match status" value="1"/>
</dbReference>
<dbReference type="Gene3D" id="1.10.287.130">
    <property type="match status" value="1"/>
</dbReference>
<accession>A2SGA3</accession>
<dbReference type="SMART" id="SM00304">
    <property type="entry name" value="HAMP"/>
    <property type="match status" value="1"/>
</dbReference>
<evidence type="ECO:0000256" key="8">
    <source>
        <dbReference type="ARBA" id="ARBA00022741"/>
    </source>
</evidence>
<evidence type="ECO:0000259" key="15">
    <source>
        <dbReference type="PROSITE" id="PS50109"/>
    </source>
</evidence>
<evidence type="ECO:0000256" key="13">
    <source>
        <dbReference type="ARBA" id="ARBA00023136"/>
    </source>
</evidence>
<evidence type="ECO:0000256" key="10">
    <source>
        <dbReference type="ARBA" id="ARBA00022840"/>
    </source>
</evidence>
<keyword evidence="5" id="KW-0597">Phosphoprotein</keyword>
<dbReference type="RefSeq" id="WP_011829229.1">
    <property type="nucleotide sequence ID" value="NC_008825.1"/>
</dbReference>
<dbReference type="CDD" id="cd00075">
    <property type="entry name" value="HATPase"/>
    <property type="match status" value="1"/>
</dbReference>
<evidence type="ECO:0000256" key="14">
    <source>
        <dbReference type="RuleBase" id="RU364088"/>
    </source>
</evidence>
<dbReference type="PROSITE" id="PS50885">
    <property type="entry name" value="HAMP"/>
    <property type="match status" value="1"/>
</dbReference>
<dbReference type="InterPro" id="IPR036890">
    <property type="entry name" value="HATPase_C_sf"/>
</dbReference>
<evidence type="ECO:0000256" key="6">
    <source>
        <dbReference type="ARBA" id="ARBA00022679"/>
    </source>
</evidence>
<dbReference type="GO" id="GO:0000155">
    <property type="term" value="F:phosphorelay sensor kinase activity"/>
    <property type="evidence" value="ECO:0007669"/>
    <property type="project" value="InterPro"/>
</dbReference>
<evidence type="ECO:0000256" key="1">
    <source>
        <dbReference type="ARBA" id="ARBA00000085"/>
    </source>
</evidence>
<dbReference type="PROSITE" id="PS50109">
    <property type="entry name" value="HIS_KIN"/>
    <property type="match status" value="1"/>
</dbReference>
<dbReference type="EC" id="2.7.13.3" evidence="14"/>
<keyword evidence="4 14" id="KW-0997">Cell inner membrane</keyword>
<dbReference type="InterPro" id="IPR036097">
    <property type="entry name" value="HisK_dim/P_sf"/>
</dbReference>
<dbReference type="SUPFAM" id="SSF47384">
    <property type="entry name" value="Homodimeric domain of signal transducing histidine kinase"/>
    <property type="match status" value="1"/>
</dbReference>
<keyword evidence="18" id="KW-1185">Reference proteome</keyword>
<keyword evidence="9 14" id="KW-0418">Kinase</keyword>
<dbReference type="PANTHER" id="PTHR45436:SF9">
    <property type="entry name" value="SENSOR PROTEIN"/>
    <property type="match status" value="1"/>
</dbReference>
<feature type="domain" description="Histidine kinase" evidence="15">
    <location>
        <begin position="229"/>
        <end position="443"/>
    </location>
</feature>
<dbReference type="PRINTS" id="PR00344">
    <property type="entry name" value="BCTRLSENSOR"/>
</dbReference>
<dbReference type="STRING" id="420662.Mpe_A1630"/>
<evidence type="ECO:0000256" key="2">
    <source>
        <dbReference type="ARBA" id="ARBA00004533"/>
    </source>
</evidence>
<dbReference type="Pfam" id="PF02518">
    <property type="entry name" value="HATPase_c"/>
    <property type="match status" value="1"/>
</dbReference>
<dbReference type="SUPFAM" id="SSF55874">
    <property type="entry name" value="ATPase domain of HSP90 chaperone/DNA topoisomerase II/histidine kinase"/>
    <property type="match status" value="1"/>
</dbReference>
<feature type="domain" description="HAMP" evidence="16">
    <location>
        <begin position="168"/>
        <end position="221"/>
    </location>
</feature>
<keyword evidence="12 14" id="KW-0902">Two-component regulatory system</keyword>
<dbReference type="GO" id="GO:0005524">
    <property type="term" value="F:ATP binding"/>
    <property type="evidence" value="ECO:0007669"/>
    <property type="project" value="UniProtKB-KW"/>
</dbReference>
<evidence type="ECO:0000256" key="7">
    <source>
        <dbReference type="ARBA" id="ARBA00022692"/>
    </source>
</evidence>
<keyword evidence="13 14" id="KW-0472">Membrane</keyword>
<dbReference type="SMART" id="SM00387">
    <property type="entry name" value="HATPase_c"/>
    <property type="match status" value="1"/>
</dbReference>
<evidence type="ECO:0000256" key="5">
    <source>
        <dbReference type="ARBA" id="ARBA00022553"/>
    </source>
</evidence>
<dbReference type="KEGG" id="mpt:Mpe_A1630"/>
<comment type="subcellular location">
    <subcellularLocation>
        <location evidence="2 14">Cell inner membrane</location>
    </subcellularLocation>
</comment>
<evidence type="ECO:0000256" key="11">
    <source>
        <dbReference type="ARBA" id="ARBA00022989"/>
    </source>
</evidence>
<dbReference type="InterPro" id="IPR003660">
    <property type="entry name" value="HAMP_dom"/>
</dbReference>
<dbReference type="Pfam" id="PF00672">
    <property type="entry name" value="HAMP"/>
    <property type="match status" value="1"/>
</dbReference>
<dbReference type="GO" id="GO:0005886">
    <property type="term" value="C:plasma membrane"/>
    <property type="evidence" value="ECO:0007669"/>
    <property type="project" value="UniProtKB-SubCell"/>
</dbReference>
<dbReference type="Proteomes" id="UP000000366">
    <property type="component" value="Chromosome"/>
</dbReference>
<proteinExistence type="predicted"/>
<evidence type="ECO:0000256" key="4">
    <source>
        <dbReference type="ARBA" id="ARBA00022519"/>
    </source>
</evidence>
<dbReference type="eggNOG" id="COG0642">
    <property type="taxonomic scope" value="Bacteria"/>
</dbReference>
<dbReference type="EMBL" id="CP000555">
    <property type="protein sequence ID" value="ABM94592.1"/>
    <property type="molecule type" value="Genomic_DNA"/>
</dbReference>
<dbReference type="InterPro" id="IPR003661">
    <property type="entry name" value="HisK_dim/P_dom"/>
</dbReference>
<comment type="function">
    <text evidence="14">Member of a two-component regulatory system.</text>
</comment>
<gene>
    <name evidence="17" type="ordered locus">Mpe_A1630</name>
</gene>
<name>A2SGA3_METPP</name>
<keyword evidence="7 14" id="KW-0812">Transmembrane</keyword>
<evidence type="ECO:0000256" key="3">
    <source>
        <dbReference type="ARBA" id="ARBA00022475"/>
    </source>
</evidence>
<dbReference type="AlphaFoldDB" id="A2SGA3"/>
<keyword evidence="10 14" id="KW-0067">ATP-binding</keyword>
<dbReference type="NCBIfam" id="TIGR01386">
    <property type="entry name" value="cztS_silS_copS"/>
    <property type="match status" value="1"/>
</dbReference>
<keyword evidence="6 14" id="KW-0808">Transferase</keyword>
<keyword evidence="8 14" id="KW-0547">Nucleotide-binding</keyword>
<dbReference type="InterPro" id="IPR003594">
    <property type="entry name" value="HATPase_dom"/>
</dbReference>
<evidence type="ECO:0000313" key="18">
    <source>
        <dbReference type="Proteomes" id="UP000000366"/>
    </source>
</evidence>
<dbReference type="CDD" id="cd00082">
    <property type="entry name" value="HisKA"/>
    <property type="match status" value="1"/>
</dbReference>
<dbReference type="InterPro" id="IPR050428">
    <property type="entry name" value="TCS_sensor_his_kinase"/>
</dbReference>
<organism evidence="17 18">
    <name type="scientific">Methylibium petroleiphilum (strain ATCC BAA-1232 / LMG 22953 / PM1)</name>
    <dbReference type="NCBI Taxonomy" id="420662"/>
    <lineage>
        <taxon>Bacteria</taxon>
        <taxon>Pseudomonadati</taxon>
        <taxon>Pseudomonadota</taxon>
        <taxon>Betaproteobacteria</taxon>
        <taxon>Burkholderiales</taxon>
        <taxon>Sphaerotilaceae</taxon>
        <taxon>Methylibium</taxon>
    </lineage>
</organism>
<evidence type="ECO:0000256" key="12">
    <source>
        <dbReference type="ARBA" id="ARBA00023012"/>
    </source>
</evidence>